<feature type="transmembrane region" description="Helical" evidence="9">
    <location>
        <begin position="301"/>
        <end position="318"/>
    </location>
</feature>
<keyword evidence="6" id="KW-0029">Amino-acid transport</keyword>
<evidence type="ECO:0000256" key="6">
    <source>
        <dbReference type="ARBA" id="ARBA00022970"/>
    </source>
</evidence>
<feature type="transmembrane region" description="Helical" evidence="9">
    <location>
        <begin position="166"/>
        <end position="186"/>
    </location>
</feature>
<evidence type="ECO:0000259" key="10">
    <source>
        <dbReference type="Pfam" id="PF00892"/>
    </source>
</evidence>
<feature type="transmembrane region" description="Helical" evidence="9">
    <location>
        <begin position="127"/>
        <end position="146"/>
    </location>
</feature>
<accession>A0A0C1QZ84</accession>
<evidence type="ECO:0000256" key="7">
    <source>
        <dbReference type="ARBA" id="ARBA00022989"/>
    </source>
</evidence>
<dbReference type="Gene3D" id="1.10.3730.20">
    <property type="match status" value="1"/>
</dbReference>
<dbReference type="InterPro" id="IPR037185">
    <property type="entry name" value="EmrE-like"/>
</dbReference>
<evidence type="ECO:0000256" key="2">
    <source>
        <dbReference type="ARBA" id="ARBA00004141"/>
    </source>
</evidence>
<comment type="subcellular location">
    <subcellularLocation>
        <location evidence="2">Membrane</location>
        <topology evidence="2">Multi-pass membrane protein</topology>
    </subcellularLocation>
</comment>
<organism evidence="11 12">
    <name type="scientific">Candidatus Jidaibacter acanthamoebae</name>
    <dbReference type="NCBI Taxonomy" id="86105"/>
    <lineage>
        <taxon>Bacteria</taxon>
        <taxon>Pseudomonadati</taxon>
        <taxon>Pseudomonadota</taxon>
        <taxon>Alphaproteobacteria</taxon>
        <taxon>Rickettsiales</taxon>
        <taxon>Candidatus Midichloriaceae</taxon>
        <taxon>Candidatus Jidaibacter</taxon>
    </lineage>
</organism>
<protein>
    <recommendedName>
        <fullName evidence="4">S-adenosylmethionine uptake transporter</fullName>
    </recommendedName>
</protein>
<dbReference type="InterPro" id="IPR000620">
    <property type="entry name" value="EamA_dom"/>
</dbReference>
<keyword evidence="5 9" id="KW-0812">Transmembrane</keyword>
<evidence type="ECO:0000313" key="11">
    <source>
        <dbReference type="EMBL" id="KIE05315.1"/>
    </source>
</evidence>
<keyword evidence="6" id="KW-0813">Transport</keyword>
<sequence>MQANQHNNIYGILFMVLNAAALAILYAVMKLASKDISTNQIIFFYKFLILISILPWIFKNGFKSIATDQIKLHLIRGFLSICGSLSYMYALKYVDLVDATALGYLEQVLLVAIGMLYFKETTTKSKIFCVFASFIGASIILYPDLLKFEDDFIPVIFKNGGFKEFNFFYLFTLLAVACWTLNCIVVKVMGKTEKTKTQLFYVTLFSCIFAFPFAFIEWGINNLAGLEIWSPNRLITLEEIGLDFDLFKYIAVIALCYFIHNISFFKAFKYSEISTVIPFEYSKIVFIGILQFYIFDKTPETVSYIGYLLIVGSGLILIRSEAKRRKKKKIQHQIEQLNEEYEHA</sequence>
<feature type="transmembrane region" description="Helical" evidence="9">
    <location>
        <begin position="246"/>
        <end position="265"/>
    </location>
</feature>
<evidence type="ECO:0000256" key="3">
    <source>
        <dbReference type="ARBA" id="ARBA00009853"/>
    </source>
</evidence>
<comment type="function">
    <text evidence="1">Transports S-adenosylmethionine.</text>
</comment>
<feature type="transmembrane region" description="Helical" evidence="9">
    <location>
        <begin position="41"/>
        <end position="58"/>
    </location>
</feature>
<feature type="transmembrane region" description="Helical" evidence="9">
    <location>
        <begin position="277"/>
        <end position="295"/>
    </location>
</feature>
<evidence type="ECO:0000256" key="9">
    <source>
        <dbReference type="SAM" id="Phobius"/>
    </source>
</evidence>
<feature type="transmembrane region" description="Helical" evidence="9">
    <location>
        <begin position="101"/>
        <end position="118"/>
    </location>
</feature>
<dbReference type="PANTHER" id="PTHR22911">
    <property type="entry name" value="ACYL-MALONYL CONDENSING ENZYME-RELATED"/>
    <property type="match status" value="1"/>
</dbReference>
<dbReference type="SUPFAM" id="SSF103481">
    <property type="entry name" value="Multidrug resistance efflux transporter EmrE"/>
    <property type="match status" value="2"/>
</dbReference>
<comment type="similarity">
    <text evidence="3">Belongs to the drug/metabolite transporter (DMT) superfamily. 10 TMS drug/metabolite exporter (DME) (TC 2.A.7.3) family.</text>
</comment>
<dbReference type="EMBL" id="JSWE01000096">
    <property type="protein sequence ID" value="KIE05315.1"/>
    <property type="molecule type" value="Genomic_DNA"/>
</dbReference>
<keyword evidence="7 9" id="KW-1133">Transmembrane helix</keyword>
<reference evidence="11 12" key="1">
    <citation type="submission" date="2014-11" db="EMBL/GenBank/DDBJ databases">
        <title>A Rickettsiales Symbiont of Amoebae With Ancient Features.</title>
        <authorList>
            <person name="Schulz F."/>
            <person name="Martijn J."/>
            <person name="Wascher F."/>
            <person name="Kostanjsek R."/>
            <person name="Ettema T.J."/>
            <person name="Horn M."/>
        </authorList>
    </citation>
    <scope>NUCLEOTIDE SEQUENCE [LARGE SCALE GENOMIC DNA]</scope>
    <source>
        <strain evidence="11 12">UWC36</strain>
    </source>
</reference>
<feature type="transmembrane region" description="Helical" evidence="9">
    <location>
        <begin position="9"/>
        <end position="29"/>
    </location>
</feature>
<feature type="domain" description="EamA" evidence="10">
    <location>
        <begin position="169"/>
        <end position="317"/>
    </location>
</feature>
<gene>
    <name evidence="11" type="ORF">NF27_DT00890</name>
</gene>
<feature type="transmembrane region" description="Helical" evidence="9">
    <location>
        <begin position="198"/>
        <end position="220"/>
    </location>
</feature>
<evidence type="ECO:0000256" key="8">
    <source>
        <dbReference type="ARBA" id="ARBA00023136"/>
    </source>
</evidence>
<name>A0A0C1QZ84_9RICK</name>
<feature type="transmembrane region" description="Helical" evidence="9">
    <location>
        <begin position="70"/>
        <end position="89"/>
    </location>
</feature>
<proteinExistence type="inferred from homology"/>
<dbReference type="Proteomes" id="UP000031258">
    <property type="component" value="Unassembled WGS sequence"/>
</dbReference>
<keyword evidence="12" id="KW-1185">Reference proteome</keyword>
<evidence type="ECO:0000313" key="12">
    <source>
        <dbReference type="Proteomes" id="UP000031258"/>
    </source>
</evidence>
<comment type="caution">
    <text evidence="11">The sequence shown here is derived from an EMBL/GenBank/DDBJ whole genome shotgun (WGS) entry which is preliminary data.</text>
</comment>
<dbReference type="Pfam" id="PF00892">
    <property type="entry name" value="EamA"/>
    <property type="match status" value="2"/>
</dbReference>
<evidence type="ECO:0000256" key="5">
    <source>
        <dbReference type="ARBA" id="ARBA00022692"/>
    </source>
</evidence>
<evidence type="ECO:0000256" key="1">
    <source>
        <dbReference type="ARBA" id="ARBA00004028"/>
    </source>
</evidence>
<dbReference type="PANTHER" id="PTHR22911:SF6">
    <property type="entry name" value="SOLUTE CARRIER FAMILY 35 MEMBER G1"/>
    <property type="match status" value="1"/>
</dbReference>
<dbReference type="OrthoDB" id="9812899at2"/>
<evidence type="ECO:0000256" key="4">
    <source>
        <dbReference type="ARBA" id="ARBA00019341"/>
    </source>
</evidence>
<feature type="domain" description="EamA" evidence="10">
    <location>
        <begin position="10"/>
        <end position="141"/>
    </location>
</feature>
<dbReference type="GO" id="GO:0016020">
    <property type="term" value="C:membrane"/>
    <property type="evidence" value="ECO:0007669"/>
    <property type="project" value="UniProtKB-SubCell"/>
</dbReference>
<dbReference type="GO" id="GO:0006865">
    <property type="term" value="P:amino acid transport"/>
    <property type="evidence" value="ECO:0007669"/>
    <property type="project" value="UniProtKB-KW"/>
</dbReference>
<keyword evidence="8 9" id="KW-0472">Membrane</keyword>
<dbReference type="STRING" id="86105.NF27_DT00890"/>
<dbReference type="AlphaFoldDB" id="A0A0C1QZ84"/>
<dbReference type="RefSeq" id="WP_039456368.1">
    <property type="nucleotide sequence ID" value="NZ_JSWE01000096.1"/>
</dbReference>